<dbReference type="PANTHER" id="PTHR30163">
    <property type="entry name" value="MEMBRANE-BOUND LYTIC MUREIN TRANSGLYCOSYLASE B"/>
    <property type="match status" value="1"/>
</dbReference>
<dbReference type="InterPro" id="IPR031304">
    <property type="entry name" value="SLT_2"/>
</dbReference>
<proteinExistence type="predicted"/>
<accession>A0A846WLC0</accession>
<dbReference type="Gene3D" id="1.10.530.10">
    <property type="match status" value="1"/>
</dbReference>
<organism evidence="4 5">
    <name type="scientific">Gordonia polyisoprenivorans</name>
    <dbReference type="NCBI Taxonomy" id="84595"/>
    <lineage>
        <taxon>Bacteria</taxon>
        <taxon>Bacillati</taxon>
        <taxon>Actinomycetota</taxon>
        <taxon>Actinomycetes</taxon>
        <taxon>Mycobacteriales</taxon>
        <taxon>Gordoniaceae</taxon>
        <taxon>Gordonia</taxon>
    </lineage>
</organism>
<name>A0A846WLC0_9ACTN</name>
<comment type="caution">
    <text evidence="4">The sequence shown here is derived from an EMBL/GenBank/DDBJ whole genome shotgun (WGS) entry which is preliminary data.</text>
</comment>
<dbReference type="GO" id="GO:0009253">
    <property type="term" value="P:peptidoglycan catabolic process"/>
    <property type="evidence" value="ECO:0007669"/>
    <property type="project" value="TreeGrafter"/>
</dbReference>
<evidence type="ECO:0000259" key="3">
    <source>
        <dbReference type="Pfam" id="PF13406"/>
    </source>
</evidence>
<dbReference type="AlphaFoldDB" id="A0A846WLC0"/>
<gene>
    <name evidence="4" type="ORF">HGA05_05950</name>
</gene>
<reference evidence="4 5" key="1">
    <citation type="submission" date="2020-04" db="EMBL/GenBank/DDBJ databases">
        <title>MicrobeNet Type strains.</title>
        <authorList>
            <person name="Nicholson A.C."/>
        </authorList>
    </citation>
    <scope>NUCLEOTIDE SEQUENCE [LARGE SCALE GENOMIC DNA]</scope>
    <source>
        <strain evidence="4 5">ATCC BAA-14</strain>
    </source>
</reference>
<dbReference type="PANTHER" id="PTHR30163:SF8">
    <property type="entry name" value="LYTIC MUREIN TRANSGLYCOSYLASE"/>
    <property type="match status" value="1"/>
</dbReference>
<feature type="domain" description="Transglycosylase SLT" evidence="3">
    <location>
        <begin position="159"/>
        <end position="207"/>
    </location>
</feature>
<dbReference type="GO" id="GO:0008933">
    <property type="term" value="F:peptidoglycan lytic transglycosylase activity"/>
    <property type="evidence" value="ECO:0007669"/>
    <property type="project" value="TreeGrafter"/>
</dbReference>
<protein>
    <submittedName>
        <fullName evidence="4">Lytic transglycosylase domain-containing protein</fullName>
    </submittedName>
</protein>
<feature type="region of interest" description="Disordered" evidence="1">
    <location>
        <begin position="254"/>
        <end position="329"/>
    </location>
</feature>
<dbReference type="Pfam" id="PF13406">
    <property type="entry name" value="SLT_2"/>
    <property type="match status" value="1"/>
</dbReference>
<evidence type="ECO:0000256" key="2">
    <source>
        <dbReference type="SAM" id="SignalP"/>
    </source>
</evidence>
<feature type="compositionally biased region" description="Pro residues" evidence="1">
    <location>
        <begin position="309"/>
        <end position="320"/>
    </location>
</feature>
<feature type="compositionally biased region" description="Low complexity" evidence="1">
    <location>
        <begin position="259"/>
        <end position="292"/>
    </location>
</feature>
<evidence type="ECO:0000313" key="5">
    <source>
        <dbReference type="Proteomes" id="UP000563898"/>
    </source>
</evidence>
<sequence length="329" mass="33248">MLTRRTLSVGAGSLLVGAMVLGAATSSAHDGGGVPLAANAPIDVAGVAAAQPVSLLGFAPPAARPADPDVAPQFRLSADLPSGPLGIPGIVLQAYKLAADREASENAACKIPWFLLAGIGRIESNHADNGDVDQYGTTLVPIEGPVLDGSLAGNEVIRNADGSHARAMGPMQFIPSTWAAWGSDGNGDGKADPNNIFDATYSAARYLCAGVSDIMADSNKVAAVMRYNHSLAYAQNVLAWAAAYATGVMPTTPIPEMRPPSSSSSSSPSRPSSPSSGAPSSGPSAPTTTTPSQQCLGMICLPPGITLPGQPPPAPAPTPRVTPQTTPAR</sequence>
<dbReference type="SUPFAM" id="SSF53955">
    <property type="entry name" value="Lysozyme-like"/>
    <property type="match status" value="1"/>
</dbReference>
<dbReference type="EMBL" id="JAAXPC010000003">
    <property type="protein sequence ID" value="NKY01111.1"/>
    <property type="molecule type" value="Genomic_DNA"/>
</dbReference>
<feature type="signal peptide" evidence="2">
    <location>
        <begin position="1"/>
        <end position="28"/>
    </location>
</feature>
<feature type="chain" id="PRO_5032508586" evidence="2">
    <location>
        <begin position="29"/>
        <end position="329"/>
    </location>
</feature>
<dbReference type="Proteomes" id="UP000563898">
    <property type="component" value="Unassembled WGS sequence"/>
</dbReference>
<keyword evidence="2" id="KW-0732">Signal</keyword>
<evidence type="ECO:0000256" key="1">
    <source>
        <dbReference type="SAM" id="MobiDB-lite"/>
    </source>
</evidence>
<dbReference type="InterPro" id="IPR023346">
    <property type="entry name" value="Lysozyme-like_dom_sf"/>
</dbReference>
<dbReference type="InterPro" id="IPR043426">
    <property type="entry name" value="MltB-like"/>
</dbReference>
<evidence type="ECO:0000313" key="4">
    <source>
        <dbReference type="EMBL" id="NKY01111.1"/>
    </source>
</evidence>
<dbReference type="CDD" id="cd13399">
    <property type="entry name" value="Slt35-like"/>
    <property type="match status" value="1"/>
</dbReference>